<dbReference type="SMART" id="SM00304">
    <property type="entry name" value="HAMP"/>
    <property type="match status" value="1"/>
</dbReference>
<dbReference type="CDD" id="cd06225">
    <property type="entry name" value="HAMP"/>
    <property type="match status" value="1"/>
</dbReference>
<dbReference type="EMBL" id="CP036259">
    <property type="protein sequence ID" value="QDR81417.1"/>
    <property type="molecule type" value="Genomic_DNA"/>
</dbReference>
<dbReference type="PROSITE" id="PS50885">
    <property type="entry name" value="HAMP"/>
    <property type="match status" value="1"/>
</dbReference>
<dbReference type="PANTHER" id="PTHR32089:SF112">
    <property type="entry name" value="LYSOZYME-LIKE PROTEIN-RELATED"/>
    <property type="match status" value="1"/>
</dbReference>
<protein>
    <submittedName>
        <fullName evidence="7">Methyl-accepting chemotaxis protein (MCP) signaling domain protein</fullName>
    </submittedName>
</protein>
<dbReference type="Gene3D" id="6.10.340.10">
    <property type="match status" value="1"/>
</dbReference>
<proteinExistence type="inferred from homology"/>
<dbReference type="InterPro" id="IPR003660">
    <property type="entry name" value="HAMP_dom"/>
</dbReference>
<dbReference type="Pfam" id="PF00015">
    <property type="entry name" value="MCPsignal"/>
    <property type="match status" value="1"/>
</dbReference>
<feature type="transmembrane region" description="Helical" evidence="4">
    <location>
        <begin position="58"/>
        <end position="80"/>
    </location>
</feature>
<dbReference type="PRINTS" id="PR00260">
    <property type="entry name" value="CHEMTRNSDUCR"/>
</dbReference>
<keyword evidence="1 3" id="KW-0807">Transducer</keyword>
<dbReference type="Proteomes" id="UP000320776">
    <property type="component" value="Chromosome"/>
</dbReference>
<evidence type="ECO:0000256" key="3">
    <source>
        <dbReference type="PROSITE-ProRule" id="PRU00284"/>
    </source>
</evidence>
<keyword evidence="4" id="KW-1133">Transmembrane helix</keyword>
<dbReference type="SMART" id="SM00283">
    <property type="entry name" value="MA"/>
    <property type="match status" value="1"/>
</dbReference>
<dbReference type="KEGG" id="sted:SPTER_27970"/>
<evidence type="ECO:0000259" key="6">
    <source>
        <dbReference type="PROSITE" id="PS50885"/>
    </source>
</evidence>
<feature type="domain" description="HAMP" evidence="6">
    <location>
        <begin position="257"/>
        <end position="310"/>
    </location>
</feature>
<evidence type="ECO:0000256" key="4">
    <source>
        <dbReference type="SAM" id="Phobius"/>
    </source>
</evidence>
<organism evidence="7 8">
    <name type="scientific">Sporomusa termitida</name>
    <dbReference type="NCBI Taxonomy" id="2377"/>
    <lineage>
        <taxon>Bacteria</taxon>
        <taxon>Bacillati</taxon>
        <taxon>Bacillota</taxon>
        <taxon>Negativicutes</taxon>
        <taxon>Selenomonadales</taxon>
        <taxon>Sporomusaceae</taxon>
        <taxon>Sporomusa</taxon>
    </lineage>
</organism>
<comment type="similarity">
    <text evidence="2">Belongs to the methyl-accepting chemotaxis (MCP) protein family.</text>
</comment>
<reference evidence="7 8" key="1">
    <citation type="submission" date="2019-02" db="EMBL/GenBank/DDBJ databases">
        <title>Closed genome of Sporomusa termitida DSM 4440.</title>
        <authorList>
            <person name="Poehlein A."/>
            <person name="Daniel R."/>
        </authorList>
    </citation>
    <scope>NUCLEOTIDE SEQUENCE [LARGE SCALE GENOMIC DNA]</scope>
    <source>
        <strain evidence="7 8">DSM 4440</strain>
    </source>
</reference>
<feature type="domain" description="Methyl-accepting transducer" evidence="5">
    <location>
        <begin position="329"/>
        <end position="586"/>
    </location>
</feature>
<keyword evidence="4" id="KW-0472">Membrane</keyword>
<evidence type="ECO:0000313" key="8">
    <source>
        <dbReference type="Proteomes" id="UP000320776"/>
    </source>
</evidence>
<feature type="transmembrane region" description="Helical" evidence="4">
    <location>
        <begin position="232"/>
        <end position="256"/>
    </location>
</feature>
<dbReference type="InterPro" id="IPR024478">
    <property type="entry name" value="HlyB_4HB_MCP"/>
</dbReference>
<evidence type="ECO:0000313" key="7">
    <source>
        <dbReference type="EMBL" id="QDR81417.1"/>
    </source>
</evidence>
<dbReference type="GO" id="GO:0004888">
    <property type="term" value="F:transmembrane signaling receptor activity"/>
    <property type="evidence" value="ECO:0007669"/>
    <property type="project" value="InterPro"/>
</dbReference>
<dbReference type="PROSITE" id="PS50111">
    <property type="entry name" value="CHEMOTAXIS_TRANSDUC_2"/>
    <property type="match status" value="1"/>
</dbReference>
<evidence type="ECO:0000256" key="2">
    <source>
        <dbReference type="ARBA" id="ARBA00029447"/>
    </source>
</evidence>
<dbReference type="Gene3D" id="1.10.287.950">
    <property type="entry name" value="Methyl-accepting chemotaxis protein"/>
    <property type="match status" value="1"/>
</dbReference>
<dbReference type="InterPro" id="IPR004089">
    <property type="entry name" value="MCPsignal_dom"/>
</dbReference>
<keyword evidence="4" id="KW-0812">Transmembrane</keyword>
<dbReference type="GO" id="GO:0016020">
    <property type="term" value="C:membrane"/>
    <property type="evidence" value="ECO:0007669"/>
    <property type="project" value="InterPro"/>
</dbReference>
<dbReference type="SUPFAM" id="SSF58104">
    <property type="entry name" value="Methyl-accepting chemotaxis protein (MCP) signaling domain"/>
    <property type="match status" value="1"/>
</dbReference>
<gene>
    <name evidence="7" type="ORF">SPTER_27970</name>
</gene>
<dbReference type="GO" id="GO:0006935">
    <property type="term" value="P:chemotaxis"/>
    <property type="evidence" value="ECO:0007669"/>
    <property type="project" value="InterPro"/>
</dbReference>
<dbReference type="RefSeq" id="WP_170233273.1">
    <property type="nucleotide sequence ID" value="NZ_CP036259.1"/>
</dbReference>
<accession>A0A517DVR0</accession>
<dbReference type="AlphaFoldDB" id="A0A517DVR0"/>
<dbReference type="PANTHER" id="PTHR32089">
    <property type="entry name" value="METHYL-ACCEPTING CHEMOTAXIS PROTEIN MCPB"/>
    <property type="match status" value="1"/>
</dbReference>
<dbReference type="InterPro" id="IPR004090">
    <property type="entry name" value="Chemotax_Me-accpt_rcpt"/>
</dbReference>
<name>A0A517DVR0_9FIRM</name>
<dbReference type="SUPFAM" id="SSF158472">
    <property type="entry name" value="HAMP domain-like"/>
    <property type="match status" value="1"/>
</dbReference>
<evidence type="ECO:0000256" key="1">
    <source>
        <dbReference type="ARBA" id="ARBA00023224"/>
    </source>
</evidence>
<dbReference type="Pfam" id="PF00672">
    <property type="entry name" value="HAMP"/>
    <property type="match status" value="1"/>
</dbReference>
<keyword evidence="8" id="KW-1185">Reference proteome</keyword>
<evidence type="ECO:0000259" key="5">
    <source>
        <dbReference type="PROSITE" id="PS50111"/>
    </source>
</evidence>
<dbReference type="GO" id="GO:0007165">
    <property type="term" value="P:signal transduction"/>
    <property type="evidence" value="ECO:0007669"/>
    <property type="project" value="UniProtKB-KW"/>
</dbReference>
<sequence length="624" mass="65814">MRLFKRIAIKGKFPGKLNIKLPVSFRFGGQLKLPAAVTGIQLTALSALLGRLHLRAKLLIVVAIFSLLSVVIGLVGLQGIKTANTALKDMYASRIIALQELKIMSDALTVNVVDTCHKVSDRHMAWALGRDRLNEGSQTIKDQWSSYKSHAATPEEEHLVAQIDGFLGMADGALAKAAEIMIKEDQPALNAFMIEELYASIEPVSGKLTELIHLQLELAKREYQAADSRYNWLIMLFSGMIAAGLGIAVTLALFILRQALREIDKMVTNVEQVAAGNLALSAIPVTATDEIGRLATAINSMVLSLRSLVETVSVSAEQVVAGAEETAAAVEQVSATAAEVAGNSSLLAADAAVGTASVVEVSKSLLELSSLVDIAKREATSAAANSRATLNTALEGRDTVANTVACMGNIKDKTLETEELMTTLNQYIAKIGAITATITGIASQTNLLSLNAAIEAARAGEAGRGFAVVAQEVKKLADQSTQGAAEVSALVQRVKESTAAAAQAMQSSRTEMEHGVASASQAQGALENIFTAVSNTVTDIEAVMAITDEEVTQSDRIIDLIDSLATVIENTAQQAEEVSSATRQTATVMDSLAANSTGTNKMAAGLKAAIAFFRTGQYTNEQEA</sequence>
<dbReference type="Pfam" id="PF12729">
    <property type="entry name" value="4HB_MCP_1"/>
    <property type="match status" value="1"/>
</dbReference>